<proteinExistence type="predicted"/>
<dbReference type="PROSITE" id="PS51257">
    <property type="entry name" value="PROKAR_LIPOPROTEIN"/>
    <property type="match status" value="1"/>
</dbReference>
<feature type="region of interest" description="Disordered" evidence="1">
    <location>
        <begin position="27"/>
        <end position="88"/>
    </location>
</feature>
<sequence length="183" mass="18511">MSNRPRKLVKLGPLTVLFGCLALAGCGSTTAGSASEEPSSPTQSASLESSSPQASAPEASTSPTAAASSSAAGESEQTETIGGQELGKLPSNAIEYADALVVAWGNGNEAQMQQLATAQVITSLTGHSKEGGAHWSQTSSDAGAGSVFVSYENTEDGSVLNLRVQNQVVGQGHEQGVVEANFE</sequence>
<organism evidence="3 4">
    <name type="scientific">Glutamicibacter arilaitensis (strain DSM 16368 / CIP 108037 / IAM 15318 / JCM 13566 / NCIMB 14258 / Re117)</name>
    <name type="common">Arthrobacter arilaitensis</name>
    <dbReference type="NCBI Taxonomy" id="861360"/>
    <lineage>
        <taxon>Bacteria</taxon>
        <taxon>Bacillati</taxon>
        <taxon>Actinomycetota</taxon>
        <taxon>Actinomycetes</taxon>
        <taxon>Micrococcales</taxon>
        <taxon>Micrococcaceae</taxon>
        <taxon>Glutamicibacter</taxon>
    </lineage>
</organism>
<evidence type="ECO:0000256" key="2">
    <source>
        <dbReference type="SAM" id="SignalP"/>
    </source>
</evidence>
<dbReference type="GeneID" id="303185160"/>
<keyword evidence="2" id="KW-0732">Signal</keyword>
<keyword evidence="4" id="KW-1185">Reference proteome</keyword>
<evidence type="ECO:0000256" key="1">
    <source>
        <dbReference type="SAM" id="MobiDB-lite"/>
    </source>
</evidence>
<dbReference type="RefSeq" id="WP_013348914.1">
    <property type="nucleotide sequence ID" value="NC_014550.1"/>
</dbReference>
<feature type="signal peptide" evidence="2">
    <location>
        <begin position="1"/>
        <end position="24"/>
    </location>
</feature>
<gene>
    <name evidence="3" type="ordered locus">AARI_15600</name>
</gene>
<dbReference type="Proteomes" id="UP000006878">
    <property type="component" value="Chromosome"/>
</dbReference>
<dbReference type="EMBL" id="FQ311875">
    <property type="protein sequence ID" value="CBT75783.1"/>
    <property type="molecule type" value="Genomic_DNA"/>
</dbReference>
<feature type="chain" id="PRO_5045863503" evidence="2">
    <location>
        <begin position="25"/>
        <end position="183"/>
    </location>
</feature>
<feature type="compositionally biased region" description="Polar residues" evidence="1">
    <location>
        <begin position="27"/>
        <end position="37"/>
    </location>
</feature>
<reference evidence="4" key="2">
    <citation type="submission" date="2010-07" db="EMBL/GenBank/DDBJ databases">
        <title>Complete genome sequence of Arthrobacter arilaitensis (strain DSM 16368 / CIP 108037 / JCM 13566 / Re117).</title>
        <authorList>
            <person name="Genoscope."/>
        </authorList>
    </citation>
    <scope>NUCLEOTIDE SEQUENCE [LARGE SCALE GENOMIC DNA]</scope>
    <source>
        <strain evidence="4">DSM 16368 / CIP 108037 / IAM 15318 / JCM 13566 / Re117</strain>
    </source>
</reference>
<keyword evidence="3" id="KW-0449">Lipoprotein</keyword>
<accession>A0ABP1U2I1</accession>
<protein>
    <submittedName>
        <fullName evidence="3">Hypothetical lipoprotein</fullName>
    </submittedName>
</protein>
<feature type="compositionally biased region" description="Low complexity" evidence="1">
    <location>
        <begin position="38"/>
        <end position="80"/>
    </location>
</feature>
<evidence type="ECO:0000313" key="4">
    <source>
        <dbReference type="Proteomes" id="UP000006878"/>
    </source>
</evidence>
<name>A0ABP1U2I1_GLUAR</name>
<evidence type="ECO:0000313" key="3">
    <source>
        <dbReference type="EMBL" id="CBT75783.1"/>
    </source>
</evidence>
<reference evidence="4" key="1">
    <citation type="journal article" date="2010" name="PLoS ONE">
        <title>The Arthrobacter arilaitensis Re117 genome sequence reveals its genetic adaptation to the surface of cheese.</title>
        <authorList>
            <person name="Monnet C."/>
            <person name="Loux V."/>
            <person name="Gibrat J.F."/>
            <person name="Spinnler E."/>
            <person name="Barbe V."/>
            <person name="Vacherie B."/>
            <person name="Gavory F."/>
            <person name="Gourbeyre E."/>
            <person name="Siguier P."/>
            <person name="Chandler M."/>
            <person name="Elleuch R."/>
            <person name="Irlinger F."/>
            <person name="Vallaeys T."/>
        </authorList>
    </citation>
    <scope>NUCLEOTIDE SEQUENCE</scope>
    <source>
        <strain evidence="4">DSM 16368 / CIP 108037 / IAM 15318 / JCM 13566 / Re117</strain>
    </source>
</reference>